<proteinExistence type="predicted"/>
<accession>A0ACB8G0J9</accession>
<evidence type="ECO:0000313" key="2">
    <source>
        <dbReference type="Proteomes" id="UP000827872"/>
    </source>
</evidence>
<protein>
    <submittedName>
        <fullName evidence="1">Uncharacterized protein</fullName>
    </submittedName>
</protein>
<organism evidence="1 2">
    <name type="scientific">Sphaerodactylus townsendi</name>
    <dbReference type="NCBI Taxonomy" id="933632"/>
    <lineage>
        <taxon>Eukaryota</taxon>
        <taxon>Metazoa</taxon>
        <taxon>Chordata</taxon>
        <taxon>Craniata</taxon>
        <taxon>Vertebrata</taxon>
        <taxon>Euteleostomi</taxon>
        <taxon>Lepidosauria</taxon>
        <taxon>Squamata</taxon>
        <taxon>Bifurcata</taxon>
        <taxon>Gekkota</taxon>
        <taxon>Sphaerodactylidae</taxon>
        <taxon>Sphaerodactylus</taxon>
    </lineage>
</organism>
<reference evidence="1" key="1">
    <citation type="submission" date="2021-08" db="EMBL/GenBank/DDBJ databases">
        <title>The first chromosome-level gecko genome reveals the dynamic sex chromosomes of Neotropical dwarf geckos (Sphaerodactylidae: Sphaerodactylus).</title>
        <authorList>
            <person name="Pinto B.J."/>
            <person name="Keating S.E."/>
            <person name="Gamble T."/>
        </authorList>
    </citation>
    <scope>NUCLEOTIDE SEQUENCE</scope>
    <source>
        <strain evidence="1">TG3544</strain>
    </source>
</reference>
<evidence type="ECO:0000313" key="1">
    <source>
        <dbReference type="EMBL" id="KAH8012960.1"/>
    </source>
</evidence>
<sequence>MVILNARFGKKKEDKGAKGDQKGNAKHGTLKEEDVEKMKEERERLVAVSVAGGNTFCANGIVGKQCLKGEMAQAGGADCDHVLGERETKAGARSERDP</sequence>
<comment type="caution">
    <text evidence="1">The sequence shown here is derived from an EMBL/GenBank/DDBJ whole genome shotgun (WGS) entry which is preliminary data.</text>
</comment>
<keyword evidence="2" id="KW-1185">Reference proteome</keyword>
<dbReference type="EMBL" id="CM037615">
    <property type="protein sequence ID" value="KAH8012960.1"/>
    <property type="molecule type" value="Genomic_DNA"/>
</dbReference>
<name>A0ACB8G0J9_9SAUR</name>
<dbReference type="Proteomes" id="UP000827872">
    <property type="component" value="Linkage Group LG02"/>
</dbReference>
<gene>
    <name evidence="1" type="ORF">K3G42_007511</name>
</gene>